<keyword evidence="10" id="KW-0560">Oxidoreductase</keyword>
<dbReference type="GO" id="GO:0005506">
    <property type="term" value="F:iron ion binding"/>
    <property type="evidence" value="ECO:0007669"/>
    <property type="project" value="InterPro"/>
</dbReference>
<evidence type="ECO:0000256" key="6">
    <source>
        <dbReference type="ARBA" id="ARBA00022824"/>
    </source>
</evidence>
<keyword evidence="3" id="KW-0444">Lipid biosynthesis</keyword>
<feature type="domain" description="Fatty acid hydroxylase" evidence="15">
    <location>
        <begin position="12"/>
        <end position="153"/>
    </location>
</feature>
<feature type="transmembrane region" description="Helical" evidence="14">
    <location>
        <begin position="62"/>
        <end position="80"/>
    </location>
</feature>
<keyword evidence="5" id="KW-0479">Metal-binding</keyword>
<evidence type="ECO:0000256" key="2">
    <source>
        <dbReference type="ARBA" id="ARBA00004477"/>
    </source>
</evidence>
<dbReference type="OrthoDB" id="2204368at2759"/>
<evidence type="ECO:0000313" key="16">
    <source>
        <dbReference type="EMBL" id="PAV87612.1"/>
    </source>
</evidence>
<evidence type="ECO:0000256" key="3">
    <source>
        <dbReference type="ARBA" id="ARBA00022516"/>
    </source>
</evidence>
<comment type="subcellular location">
    <subcellularLocation>
        <location evidence="2">Endoplasmic reticulum membrane</location>
        <topology evidence="2">Multi-pass membrane protein</topology>
    </subcellularLocation>
</comment>
<name>A0A2A2LN11_9BILA</name>
<evidence type="ECO:0000256" key="12">
    <source>
        <dbReference type="ARBA" id="ARBA00023136"/>
    </source>
</evidence>
<evidence type="ECO:0000256" key="13">
    <source>
        <dbReference type="ARBA" id="ARBA00023160"/>
    </source>
</evidence>
<dbReference type="InterPro" id="IPR006694">
    <property type="entry name" value="Fatty_acid_hydroxylase"/>
</dbReference>
<dbReference type="PANTHER" id="PTHR12863">
    <property type="entry name" value="FATTY ACID HYDROXYLASE"/>
    <property type="match status" value="1"/>
</dbReference>
<evidence type="ECO:0000256" key="1">
    <source>
        <dbReference type="ARBA" id="ARBA00001947"/>
    </source>
</evidence>
<protein>
    <recommendedName>
        <fullName evidence="15">Fatty acid hydroxylase domain-containing protein</fullName>
    </recommendedName>
</protein>
<dbReference type="AlphaFoldDB" id="A0A2A2LN11"/>
<comment type="caution">
    <text evidence="16">The sequence shown here is derived from an EMBL/GenBank/DDBJ whole genome shotgun (WGS) entry which is preliminary data.</text>
</comment>
<dbReference type="GO" id="GO:0080132">
    <property type="term" value="F:fatty acid 2-hydroxylase activity"/>
    <property type="evidence" value="ECO:0007669"/>
    <property type="project" value="InterPro"/>
</dbReference>
<dbReference type="GO" id="GO:0005789">
    <property type="term" value="C:endoplasmic reticulum membrane"/>
    <property type="evidence" value="ECO:0007669"/>
    <property type="project" value="UniProtKB-SubCell"/>
</dbReference>
<dbReference type="Proteomes" id="UP000218231">
    <property type="component" value="Unassembled WGS sequence"/>
</dbReference>
<feature type="transmembrane region" description="Helical" evidence="14">
    <location>
        <begin position="6"/>
        <end position="26"/>
    </location>
</feature>
<evidence type="ECO:0000256" key="8">
    <source>
        <dbReference type="ARBA" id="ARBA00022833"/>
    </source>
</evidence>
<dbReference type="GO" id="GO:0006633">
    <property type="term" value="P:fatty acid biosynthetic process"/>
    <property type="evidence" value="ECO:0007669"/>
    <property type="project" value="UniProtKB-KW"/>
</dbReference>
<evidence type="ECO:0000256" key="9">
    <source>
        <dbReference type="ARBA" id="ARBA00022989"/>
    </source>
</evidence>
<dbReference type="STRING" id="2018661.A0A2A2LN11"/>
<comment type="cofactor">
    <cofactor evidence="1">
        <name>Zn(2+)</name>
        <dbReference type="ChEBI" id="CHEBI:29105"/>
    </cofactor>
</comment>
<evidence type="ECO:0000256" key="11">
    <source>
        <dbReference type="ARBA" id="ARBA00023098"/>
    </source>
</evidence>
<keyword evidence="8" id="KW-0862">Zinc</keyword>
<proteinExistence type="predicted"/>
<dbReference type="Pfam" id="PF04116">
    <property type="entry name" value="FA_hydroxylase"/>
    <property type="match status" value="1"/>
</dbReference>
<evidence type="ECO:0000256" key="7">
    <source>
        <dbReference type="ARBA" id="ARBA00022832"/>
    </source>
</evidence>
<dbReference type="PANTHER" id="PTHR12863:SF1">
    <property type="entry name" value="FATTY ACID 2-HYDROXYLASE"/>
    <property type="match status" value="1"/>
</dbReference>
<dbReference type="EMBL" id="LIAE01006558">
    <property type="protein sequence ID" value="PAV87612.1"/>
    <property type="molecule type" value="Genomic_DNA"/>
</dbReference>
<keyword evidence="11" id="KW-0443">Lipid metabolism</keyword>
<evidence type="ECO:0000256" key="10">
    <source>
        <dbReference type="ARBA" id="ARBA00023002"/>
    </source>
</evidence>
<sequence length="159" mass="18627">MVIGGFGWTTFFALGVLAWTLFEYCIHRFFHWKPDPNSENQLLLHFLLHGMHHKTPMDPYRLVLPPAAAALVFGFFYALYVNILPWPVFCAFGSGKLFGYVCYDMIHFYLHHGHPEVHSNMHFRKVYHNHHHFKDYDAGYGISTSLWDYIFRTASMGPI</sequence>
<keyword evidence="7" id="KW-0276">Fatty acid metabolism</keyword>
<evidence type="ECO:0000313" key="17">
    <source>
        <dbReference type="Proteomes" id="UP000218231"/>
    </source>
</evidence>
<evidence type="ECO:0000256" key="4">
    <source>
        <dbReference type="ARBA" id="ARBA00022692"/>
    </source>
</evidence>
<keyword evidence="4 14" id="KW-0812">Transmembrane</keyword>
<keyword evidence="6" id="KW-0256">Endoplasmic reticulum</keyword>
<keyword evidence="17" id="KW-1185">Reference proteome</keyword>
<dbReference type="InterPro" id="IPR014430">
    <property type="entry name" value="Scs7"/>
</dbReference>
<reference evidence="16 17" key="1">
    <citation type="journal article" date="2017" name="Curr. Biol.">
        <title>Genome architecture and evolution of a unichromosomal asexual nematode.</title>
        <authorList>
            <person name="Fradin H."/>
            <person name="Zegar C."/>
            <person name="Gutwein M."/>
            <person name="Lucas J."/>
            <person name="Kovtun M."/>
            <person name="Corcoran D."/>
            <person name="Baugh L.R."/>
            <person name="Kiontke K."/>
            <person name="Gunsalus K."/>
            <person name="Fitch D.H."/>
            <person name="Piano F."/>
        </authorList>
    </citation>
    <scope>NUCLEOTIDE SEQUENCE [LARGE SCALE GENOMIC DNA]</scope>
    <source>
        <strain evidence="16">PF1309</strain>
    </source>
</reference>
<keyword evidence="9 14" id="KW-1133">Transmembrane helix</keyword>
<organism evidence="16 17">
    <name type="scientific">Diploscapter pachys</name>
    <dbReference type="NCBI Taxonomy" id="2018661"/>
    <lineage>
        <taxon>Eukaryota</taxon>
        <taxon>Metazoa</taxon>
        <taxon>Ecdysozoa</taxon>
        <taxon>Nematoda</taxon>
        <taxon>Chromadorea</taxon>
        <taxon>Rhabditida</taxon>
        <taxon>Rhabditina</taxon>
        <taxon>Rhabditomorpha</taxon>
        <taxon>Rhabditoidea</taxon>
        <taxon>Rhabditidae</taxon>
        <taxon>Diploscapter</taxon>
    </lineage>
</organism>
<accession>A0A2A2LN11</accession>
<evidence type="ECO:0000256" key="5">
    <source>
        <dbReference type="ARBA" id="ARBA00022723"/>
    </source>
</evidence>
<keyword evidence="13" id="KW-0275">Fatty acid biosynthesis</keyword>
<gene>
    <name evidence="16" type="ORF">WR25_06815</name>
</gene>
<evidence type="ECO:0000256" key="14">
    <source>
        <dbReference type="SAM" id="Phobius"/>
    </source>
</evidence>
<evidence type="ECO:0000259" key="15">
    <source>
        <dbReference type="Pfam" id="PF04116"/>
    </source>
</evidence>
<keyword evidence="12 14" id="KW-0472">Membrane</keyword>